<dbReference type="SUPFAM" id="SSF56672">
    <property type="entry name" value="DNA/RNA polymerases"/>
    <property type="match status" value="1"/>
</dbReference>
<evidence type="ECO:0000256" key="1">
    <source>
        <dbReference type="SAM" id="MobiDB-lite"/>
    </source>
</evidence>
<dbReference type="Gene3D" id="3.30.70.270">
    <property type="match status" value="1"/>
</dbReference>
<dbReference type="InterPro" id="IPR041588">
    <property type="entry name" value="Integrase_H2C2"/>
</dbReference>
<evidence type="ECO:0000259" key="2">
    <source>
        <dbReference type="Pfam" id="PF00078"/>
    </source>
</evidence>
<dbReference type="Proteomes" id="UP000765509">
    <property type="component" value="Unassembled WGS sequence"/>
</dbReference>
<evidence type="ECO:0008006" key="6">
    <source>
        <dbReference type="Google" id="ProtNLM"/>
    </source>
</evidence>
<dbReference type="InterPro" id="IPR043502">
    <property type="entry name" value="DNA/RNA_pol_sf"/>
</dbReference>
<dbReference type="Gene3D" id="3.10.10.10">
    <property type="entry name" value="HIV Type 1 Reverse Transcriptase, subunit A, domain 1"/>
    <property type="match status" value="1"/>
</dbReference>
<sequence>MWNGAILLYDTQSSPYKLMVQANVNNIGKVDLILGMPWLRATDAWVGGRSAAMKIGCKVFTGALALTPSIVQNSLLFKNTDPALPQGKATYNVPSFLSPFLSIFYDEGFPSTLPPHRPGFDCVIKLKPNCIASFGGLYHLSCTENMQLRTYLDDLLKKGFIRLSSSPAEAPIFFVKVPGREDCPCVDYRGLNSVTVHDSYPIPHLSLLLDNLQGCKFLAKLDLKAAFNLLRVDPSSVPLTAFRTPWGLYKYLVMLFGLANAHATFQNSLQHILRKNNPADPPSQRSDFYSPFGSNNGPLLVVSSSGSLVCSLSVGVLDTNRPSLKQHDPYFVLPSPSELAQLLCLSKDYEPSHADVWRDSQGFLWHNARLFVPSSGRGIIFSAFHASRMGGHQGLACTLSSITRTFSWPGLQKELLFYTTTCDSCQRAKAIQQPPPGFLKSIPISSQPWSIIGMDFVVKLPCSHGYDSILVIVDTFTKGAHFIPCMESMDAPALASLFLDCFYILAKCLRKIGNQAHSIYSLSSANGDHKSKGQEVTAPISNVDLARGQDLPPTTTNKSG</sequence>
<organism evidence="4 5">
    <name type="scientific">Austropuccinia psidii MF-1</name>
    <dbReference type="NCBI Taxonomy" id="1389203"/>
    <lineage>
        <taxon>Eukaryota</taxon>
        <taxon>Fungi</taxon>
        <taxon>Dikarya</taxon>
        <taxon>Basidiomycota</taxon>
        <taxon>Pucciniomycotina</taxon>
        <taxon>Pucciniomycetes</taxon>
        <taxon>Pucciniales</taxon>
        <taxon>Sphaerophragmiaceae</taxon>
        <taxon>Austropuccinia</taxon>
    </lineage>
</organism>
<evidence type="ECO:0000313" key="4">
    <source>
        <dbReference type="EMBL" id="MBW0531719.1"/>
    </source>
</evidence>
<gene>
    <name evidence="4" type="ORF">O181_071434</name>
</gene>
<dbReference type="CDD" id="cd01647">
    <property type="entry name" value="RT_LTR"/>
    <property type="match status" value="1"/>
</dbReference>
<dbReference type="AlphaFoldDB" id="A0A9Q3F2R9"/>
<dbReference type="SUPFAM" id="SSF53098">
    <property type="entry name" value="Ribonuclease H-like"/>
    <property type="match status" value="1"/>
</dbReference>
<feature type="domain" description="Integrase zinc-binding" evidence="3">
    <location>
        <begin position="372"/>
        <end position="430"/>
    </location>
</feature>
<dbReference type="Gene3D" id="1.10.340.70">
    <property type="match status" value="1"/>
</dbReference>
<dbReference type="InterPro" id="IPR012337">
    <property type="entry name" value="RNaseH-like_sf"/>
</dbReference>
<dbReference type="GO" id="GO:0003676">
    <property type="term" value="F:nucleic acid binding"/>
    <property type="evidence" value="ECO:0007669"/>
    <property type="project" value="InterPro"/>
</dbReference>
<dbReference type="OrthoDB" id="2273864at2759"/>
<accession>A0A9Q3F2R9</accession>
<name>A0A9Q3F2R9_9BASI</name>
<comment type="caution">
    <text evidence="4">The sequence shown here is derived from an EMBL/GenBank/DDBJ whole genome shotgun (WGS) entry which is preliminary data.</text>
</comment>
<dbReference type="InterPro" id="IPR036397">
    <property type="entry name" value="RNaseH_sf"/>
</dbReference>
<dbReference type="InterPro" id="IPR050951">
    <property type="entry name" value="Retrovirus_Pol_polyprotein"/>
</dbReference>
<evidence type="ECO:0000313" key="5">
    <source>
        <dbReference type="Proteomes" id="UP000765509"/>
    </source>
</evidence>
<dbReference type="PANTHER" id="PTHR37984:SF15">
    <property type="entry name" value="INTEGRASE CATALYTIC DOMAIN-CONTAINING PROTEIN"/>
    <property type="match status" value="1"/>
</dbReference>
<dbReference type="Gene3D" id="3.30.420.10">
    <property type="entry name" value="Ribonuclease H-like superfamily/Ribonuclease H"/>
    <property type="match status" value="1"/>
</dbReference>
<feature type="region of interest" description="Disordered" evidence="1">
    <location>
        <begin position="540"/>
        <end position="560"/>
    </location>
</feature>
<feature type="domain" description="Reverse transcriptase" evidence="2">
    <location>
        <begin position="183"/>
        <end position="277"/>
    </location>
</feature>
<dbReference type="Pfam" id="PF00078">
    <property type="entry name" value="RVT_1"/>
    <property type="match status" value="1"/>
</dbReference>
<dbReference type="InterPro" id="IPR043128">
    <property type="entry name" value="Rev_trsase/Diguanyl_cyclase"/>
</dbReference>
<protein>
    <recommendedName>
        <fullName evidence="6">Integrase zinc-binding domain-containing protein</fullName>
    </recommendedName>
</protein>
<dbReference type="Pfam" id="PF17921">
    <property type="entry name" value="Integrase_H2C2"/>
    <property type="match status" value="1"/>
</dbReference>
<dbReference type="EMBL" id="AVOT02037085">
    <property type="protein sequence ID" value="MBW0531719.1"/>
    <property type="molecule type" value="Genomic_DNA"/>
</dbReference>
<dbReference type="InterPro" id="IPR000477">
    <property type="entry name" value="RT_dom"/>
</dbReference>
<keyword evidence="5" id="KW-1185">Reference proteome</keyword>
<reference evidence="4" key="1">
    <citation type="submission" date="2021-03" db="EMBL/GenBank/DDBJ databases">
        <title>Draft genome sequence of rust myrtle Austropuccinia psidii MF-1, a brazilian biotype.</title>
        <authorList>
            <person name="Quecine M.C."/>
            <person name="Pachon D.M.R."/>
            <person name="Bonatelli M.L."/>
            <person name="Correr F.H."/>
            <person name="Franceschini L.M."/>
            <person name="Leite T.F."/>
            <person name="Margarido G.R.A."/>
            <person name="Almeida C.A."/>
            <person name="Ferrarezi J.A."/>
            <person name="Labate C.A."/>
        </authorList>
    </citation>
    <scope>NUCLEOTIDE SEQUENCE</scope>
    <source>
        <strain evidence="4">MF-1</strain>
    </source>
</reference>
<dbReference type="PANTHER" id="PTHR37984">
    <property type="entry name" value="PROTEIN CBG26694"/>
    <property type="match status" value="1"/>
</dbReference>
<evidence type="ECO:0000259" key="3">
    <source>
        <dbReference type="Pfam" id="PF17921"/>
    </source>
</evidence>
<proteinExistence type="predicted"/>